<evidence type="ECO:0008006" key="5">
    <source>
        <dbReference type="Google" id="ProtNLM"/>
    </source>
</evidence>
<evidence type="ECO:0000256" key="2">
    <source>
        <dbReference type="SAM" id="SignalP"/>
    </source>
</evidence>
<dbReference type="OrthoDB" id="10642279at2759"/>
<evidence type="ECO:0000313" key="3">
    <source>
        <dbReference type="EMBL" id="KAF8903745.1"/>
    </source>
</evidence>
<evidence type="ECO:0000313" key="4">
    <source>
        <dbReference type="Proteomes" id="UP000724874"/>
    </source>
</evidence>
<proteinExistence type="predicted"/>
<dbReference type="EMBL" id="JADNYJ010000029">
    <property type="protein sequence ID" value="KAF8903745.1"/>
    <property type="molecule type" value="Genomic_DNA"/>
</dbReference>
<feature type="region of interest" description="Disordered" evidence="1">
    <location>
        <begin position="153"/>
        <end position="191"/>
    </location>
</feature>
<sequence length="265" mass="29849">MVQISTTLVLTLLLAIPALAAPMTSDDFNEIDSRDLNELESRKLHFHISAKKAKKLLHSLDKYGATALKYGTKVAAHTKYGKYLKYGGQAFKALTMAKGLLKRNDEFDYYDLVARDMDPVDELEELLARTPGRRIRKALKTVKKIRKHLKKLRKQAKAGDEYHEHRQHQHHQHQHSFKASATGAGVGGVTTGADAAIQPVQNPQPTDATAPSPTDIAARELDGHLEILERAFSLWAGEIEERDFYGDNEDLFQRDYEEFGLDELD</sequence>
<feature type="compositionally biased region" description="Basic residues" evidence="1">
    <location>
        <begin position="165"/>
        <end position="176"/>
    </location>
</feature>
<protein>
    <recommendedName>
        <fullName evidence="5">RxLR effector protein</fullName>
    </recommendedName>
</protein>
<evidence type="ECO:0000256" key="1">
    <source>
        <dbReference type="SAM" id="MobiDB-lite"/>
    </source>
</evidence>
<reference evidence="3" key="1">
    <citation type="submission" date="2020-11" db="EMBL/GenBank/DDBJ databases">
        <authorList>
            <consortium name="DOE Joint Genome Institute"/>
            <person name="Ahrendt S."/>
            <person name="Riley R."/>
            <person name="Andreopoulos W."/>
            <person name="LaButti K."/>
            <person name="Pangilinan J."/>
            <person name="Ruiz-duenas F.J."/>
            <person name="Barrasa J.M."/>
            <person name="Sanchez-Garcia M."/>
            <person name="Camarero S."/>
            <person name="Miyauchi S."/>
            <person name="Serrano A."/>
            <person name="Linde D."/>
            <person name="Babiker R."/>
            <person name="Drula E."/>
            <person name="Ayuso-Fernandez I."/>
            <person name="Pacheco R."/>
            <person name="Padilla G."/>
            <person name="Ferreira P."/>
            <person name="Barriuso J."/>
            <person name="Kellner H."/>
            <person name="Castanera R."/>
            <person name="Alfaro M."/>
            <person name="Ramirez L."/>
            <person name="Pisabarro A.G."/>
            <person name="Kuo A."/>
            <person name="Tritt A."/>
            <person name="Lipzen A."/>
            <person name="He G."/>
            <person name="Yan M."/>
            <person name="Ng V."/>
            <person name="Cullen D."/>
            <person name="Martin F."/>
            <person name="Rosso M.-N."/>
            <person name="Henrissat B."/>
            <person name="Hibbett D."/>
            <person name="Martinez A.T."/>
            <person name="Grigoriev I.V."/>
        </authorList>
    </citation>
    <scope>NUCLEOTIDE SEQUENCE</scope>
    <source>
        <strain evidence="3">AH 44721</strain>
    </source>
</reference>
<comment type="caution">
    <text evidence="3">The sequence shown here is derived from an EMBL/GenBank/DDBJ whole genome shotgun (WGS) entry which is preliminary data.</text>
</comment>
<dbReference type="AlphaFoldDB" id="A0A9P5TQ15"/>
<feature type="signal peptide" evidence="2">
    <location>
        <begin position="1"/>
        <end position="20"/>
    </location>
</feature>
<keyword evidence="2" id="KW-0732">Signal</keyword>
<gene>
    <name evidence="3" type="ORF">CPB84DRAFT_726837</name>
</gene>
<organism evidence="3 4">
    <name type="scientific">Gymnopilus junonius</name>
    <name type="common">Spectacular rustgill mushroom</name>
    <name type="synonym">Gymnopilus spectabilis subsp. junonius</name>
    <dbReference type="NCBI Taxonomy" id="109634"/>
    <lineage>
        <taxon>Eukaryota</taxon>
        <taxon>Fungi</taxon>
        <taxon>Dikarya</taxon>
        <taxon>Basidiomycota</taxon>
        <taxon>Agaricomycotina</taxon>
        <taxon>Agaricomycetes</taxon>
        <taxon>Agaricomycetidae</taxon>
        <taxon>Agaricales</taxon>
        <taxon>Agaricineae</taxon>
        <taxon>Hymenogastraceae</taxon>
        <taxon>Gymnopilus</taxon>
    </lineage>
</organism>
<accession>A0A9P5TQ15</accession>
<feature type="chain" id="PRO_5040434826" description="RxLR effector protein" evidence="2">
    <location>
        <begin position="21"/>
        <end position="265"/>
    </location>
</feature>
<keyword evidence="4" id="KW-1185">Reference proteome</keyword>
<name>A0A9P5TQ15_GYMJU</name>
<dbReference type="Proteomes" id="UP000724874">
    <property type="component" value="Unassembled WGS sequence"/>
</dbReference>